<sequence>MECVNEPEEGEIIDDYELISSDEEAGMRQRIRELEEKNAEIECISLISRSYDIDRAARIPTDVSSISSTEFKTPRKHRRHNRNKEHKKKSCHHHHNHRHEKKITRNRKTRCKRREKQKHDKYAYKEFGDKLALESPDSLDESSLSSSSLTDNELSTRFAYASNLRGENGYHHHHNSDMRDTLRLAVSRHRKNSVGQLNPKNGLKEKLFTGSRFSAPNAGENIINDDDDIRFVDIDDDDDDAVEICEPVNDIHIVPDESSDSLEEKELRLIALKSAMLKKHMERKRRNAEAAYSPTDFDEMLPHDDKLADIDVIDLEEDDSQIACGTASPIASPQLMLLEGQDDSTQMVDCKPIDMDIANSDSEGASGNLWSTMDIPPHTIPFPAYPPKDMSNTYSYGPVGDLYINEFPMNAINPPPPGVDDYEELKKPTVDYQKFPETEMQDMEVESEFEPIVSYPCSGSERAVSGTLQELNVNSNGASLHSNPTNEDDLQEEEEELALRALLLAKFQSPKNQKKFSVAETKENTSKTSKPNGMEKSSKIIKPTEAILKEAVKRLQIHSQQESQQEAFNSTNFTTTTTREHEAKNNNVKKEVDFIADIPLPWNQPFYAVKEEKDFQNIPLPWGDQKSQEIKAPNEAAKGFSSVALASLQRKAQQLKCHNEMGEVKPAPQTIDNTSLHSHATCNSNQLQNLDEDSRRRLQKLKEEILSATRMNDFKPEDHDISQQMKHEHSNSVSRTNTPVNEVEDTNCSTQVPDEISEKCVNDLENHSSTNVKAKDYDQHFSETSNSLLVQVDSSLNSLKTKTHSSVPNNVEQVEVAKPDKTALKENNVNSGNKKTQKPTAEISANNNKTSQAANKKITKVQPTKTATVMKTKETKTTQNQKTHATASISLPLITVTTSNASSLTKTATLPTYSVMRTTKIVKPNKVINRNIEKRKVVLVKSDPNQTSLTPPTKIQKLDTPISNAIAQNNKSIDTSRLITSMDQVKHMCNVAQLVISVQNSSNESSDEEWLNCDAMYRPLSEYNDIASPLSLNMEESPCLTPRSNSPINIAAATNKEMDESMRKKHSPVMAPEKIMTPATPVTVQMEKTAQISTLNTPVAVRHLPASVQDEYRKLVHRMKMLENQRHKKESLFSEESKSQAATISAQFDSKTESEAPSTASNRSSLVKKVLLRNTNKPSSSSNTAEEMDKGSNEATVPTKGHKANVLRNYESLYAKIGSGIVNHLDKSLHLVEEAKKAKVKKLKLEERLKELKAEMDLLQTQHKEEEKKMSHIYPSICSTNEVITSLKQKRSKVLKAAIGLGKSLKGDDYRLNNDLKQNIMSKTKLLAAKIKLVNSLKAANISKLVEDDDHGDNDANVPSKKVEVHINTEANSLKGVEEELKVKQAVEENPPLPQPVDSDKSKREEPNLEDIKKEGANTEVRSLTKTSTTLQDATTIALTPEAPSNENDIGRERDEDKTAVLEIENSKTLKEQIEAEGNMQEMANEKETLSKLLPSYISPLEHLRCNNDGIKDPNGVICPYDLMGNCEDVNCKYVHISQQVESNKISEGEPS</sequence>
<evidence type="ECO:0000313" key="3">
    <source>
        <dbReference type="EnsemblMetazoa" id="SCAU015325-PA"/>
    </source>
</evidence>
<feature type="region of interest" description="Disordered" evidence="2">
    <location>
        <begin position="1144"/>
        <end position="1200"/>
    </location>
</feature>
<organism evidence="3 4">
    <name type="scientific">Stomoxys calcitrans</name>
    <name type="common">Stable fly</name>
    <name type="synonym">Conops calcitrans</name>
    <dbReference type="NCBI Taxonomy" id="35570"/>
    <lineage>
        <taxon>Eukaryota</taxon>
        <taxon>Metazoa</taxon>
        <taxon>Ecdysozoa</taxon>
        <taxon>Arthropoda</taxon>
        <taxon>Hexapoda</taxon>
        <taxon>Insecta</taxon>
        <taxon>Pterygota</taxon>
        <taxon>Neoptera</taxon>
        <taxon>Endopterygota</taxon>
        <taxon>Diptera</taxon>
        <taxon>Brachycera</taxon>
        <taxon>Muscomorpha</taxon>
        <taxon>Muscoidea</taxon>
        <taxon>Muscidae</taxon>
        <taxon>Stomoxys</taxon>
    </lineage>
</organism>
<gene>
    <name evidence="3" type="primary">106082550</name>
</gene>
<feature type="region of interest" description="Disordered" evidence="2">
    <location>
        <begin position="1385"/>
        <end position="1416"/>
    </location>
</feature>
<feature type="compositionally biased region" description="Polar residues" evidence="2">
    <location>
        <begin position="1173"/>
        <end position="1185"/>
    </location>
</feature>
<evidence type="ECO:0000256" key="2">
    <source>
        <dbReference type="SAM" id="MobiDB-lite"/>
    </source>
</evidence>
<name>A0A1I8QAE7_STOCA</name>
<proteinExistence type="predicted"/>
<feature type="compositionally biased region" description="Polar residues" evidence="2">
    <location>
        <begin position="825"/>
        <end position="834"/>
    </location>
</feature>
<feature type="region of interest" description="Disordered" evidence="2">
    <location>
        <begin position="513"/>
        <end position="537"/>
    </location>
</feature>
<dbReference type="VEuPathDB" id="VectorBase:SCAU015325"/>
<dbReference type="EnsemblMetazoa" id="SCAU015325-RA">
    <property type="protein sequence ID" value="SCAU015325-PA"/>
    <property type="gene ID" value="SCAU015325"/>
</dbReference>
<feature type="compositionally biased region" description="Basic residues" evidence="2">
    <location>
        <begin position="74"/>
        <end position="116"/>
    </location>
</feature>
<feature type="compositionally biased region" description="Basic and acidic residues" evidence="2">
    <location>
        <begin position="1398"/>
        <end position="1416"/>
    </location>
</feature>
<dbReference type="STRING" id="35570.A0A1I8QAE7"/>
<feature type="region of interest" description="Disordered" evidence="2">
    <location>
        <begin position="726"/>
        <end position="749"/>
    </location>
</feature>
<feature type="compositionally biased region" description="Polar residues" evidence="2">
    <location>
        <begin position="731"/>
        <end position="749"/>
    </location>
</feature>
<feature type="region of interest" description="Disordered" evidence="2">
    <location>
        <begin position="66"/>
        <end position="123"/>
    </location>
</feature>
<dbReference type="OrthoDB" id="8197317at2759"/>
<feature type="coiled-coil region" evidence="1">
    <location>
        <begin position="1235"/>
        <end position="1269"/>
    </location>
</feature>
<protein>
    <recommendedName>
        <fullName evidence="5">Zinc-finger domain-containing protein</fullName>
    </recommendedName>
</protein>
<accession>A0A1I8QAE7</accession>
<dbReference type="KEGG" id="scac:106082550"/>
<dbReference type="Proteomes" id="UP000095300">
    <property type="component" value="Unassembled WGS sequence"/>
</dbReference>
<evidence type="ECO:0000313" key="4">
    <source>
        <dbReference type="Proteomes" id="UP000095300"/>
    </source>
</evidence>
<feature type="compositionally biased region" description="Polar residues" evidence="2">
    <location>
        <begin position="1144"/>
        <end position="1165"/>
    </location>
</feature>
<feature type="region of interest" description="Disordered" evidence="2">
    <location>
        <begin position="825"/>
        <end position="845"/>
    </location>
</feature>
<evidence type="ECO:0008006" key="5">
    <source>
        <dbReference type="Google" id="ProtNLM"/>
    </source>
</evidence>
<reference evidence="3" key="1">
    <citation type="submission" date="2020-05" db="UniProtKB">
        <authorList>
            <consortium name="EnsemblMetazoa"/>
        </authorList>
    </citation>
    <scope>IDENTIFICATION</scope>
    <source>
        <strain evidence="3">USDA</strain>
    </source>
</reference>
<evidence type="ECO:0000256" key="1">
    <source>
        <dbReference type="SAM" id="Coils"/>
    </source>
</evidence>
<keyword evidence="4" id="KW-1185">Reference proteome</keyword>
<keyword evidence="1" id="KW-0175">Coiled coil</keyword>